<comment type="caution">
    <text evidence="2">The sequence shown here is derived from an EMBL/GenBank/DDBJ whole genome shotgun (WGS) entry which is preliminary data.</text>
</comment>
<reference evidence="2" key="1">
    <citation type="submission" date="2023-03" db="EMBL/GenBank/DDBJ databases">
        <title>Massive genome expansion in bonnet fungi (Mycena s.s.) driven by repeated elements and novel gene families across ecological guilds.</title>
        <authorList>
            <consortium name="Lawrence Berkeley National Laboratory"/>
            <person name="Harder C.B."/>
            <person name="Miyauchi S."/>
            <person name="Viragh M."/>
            <person name="Kuo A."/>
            <person name="Thoen E."/>
            <person name="Andreopoulos B."/>
            <person name="Lu D."/>
            <person name="Skrede I."/>
            <person name="Drula E."/>
            <person name="Henrissat B."/>
            <person name="Morin E."/>
            <person name="Kohler A."/>
            <person name="Barry K."/>
            <person name="LaButti K."/>
            <person name="Morin E."/>
            <person name="Salamov A."/>
            <person name="Lipzen A."/>
            <person name="Mereny Z."/>
            <person name="Hegedus B."/>
            <person name="Baldrian P."/>
            <person name="Stursova M."/>
            <person name="Weitz H."/>
            <person name="Taylor A."/>
            <person name="Grigoriev I.V."/>
            <person name="Nagy L.G."/>
            <person name="Martin F."/>
            <person name="Kauserud H."/>
        </authorList>
    </citation>
    <scope>NUCLEOTIDE SEQUENCE</scope>
    <source>
        <strain evidence="2">CBHHK182m</strain>
    </source>
</reference>
<evidence type="ECO:0000313" key="3">
    <source>
        <dbReference type="Proteomes" id="UP001215598"/>
    </source>
</evidence>
<dbReference type="Proteomes" id="UP001215598">
    <property type="component" value="Unassembled WGS sequence"/>
</dbReference>
<gene>
    <name evidence="2" type="ORF">B0H16DRAFT_1574096</name>
</gene>
<proteinExistence type="predicted"/>
<evidence type="ECO:0000313" key="2">
    <source>
        <dbReference type="EMBL" id="KAJ7736283.1"/>
    </source>
</evidence>
<feature type="region of interest" description="Disordered" evidence="1">
    <location>
        <begin position="43"/>
        <end position="64"/>
    </location>
</feature>
<dbReference type="AlphaFoldDB" id="A0AAD7I755"/>
<protein>
    <submittedName>
        <fullName evidence="2">Uncharacterized protein</fullName>
    </submittedName>
</protein>
<evidence type="ECO:0000256" key="1">
    <source>
        <dbReference type="SAM" id="MobiDB-lite"/>
    </source>
</evidence>
<accession>A0AAD7I755</accession>
<organism evidence="2 3">
    <name type="scientific">Mycena metata</name>
    <dbReference type="NCBI Taxonomy" id="1033252"/>
    <lineage>
        <taxon>Eukaryota</taxon>
        <taxon>Fungi</taxon>
        <taxon>Dikarya</taxon>
        <taxon>Basidiomycota</taxon>
        <taxon>Agaricomycotina</taxon>
        <taxon>Agaricomycetes</taxon>
        <taxon>Agaricomycetidae</taxon>
        <taxon>Agaricales</taxon>
        <taxon>Marasmiineae</taxon>
        <taxon>Mycenaceae</taxon>
        <taxon>Mycena</taxon>
    </lineage>
</organism>
<dbReference type="EMBL" id="JARKIB010000122">
    <property type="protein sequence ID" value="KAJ7736283.1"/>
    <property type="molecule type" value="Genomic_DNA"/>
</dbReference>
<sequence length="204" mass="22400">MAETHRVTYSSVPQTVRTSPNAWEVAGAGVLRDAVRSPAVLHSEGEIPESSVDHNAKRVDSPPLFPSGLEAHVRRFQMSEGEYNEELDGVKSETELVASSVEGWSDYSPSGAIFISPMAGSVRSPCSLGWKTQRRRGKIPLQAASTNGQSTSFVNQNSKFFPTWFGFGQSGDDTEHFAGSEAFNPATRGIRFIRTWMFECCSFK</sequence>
<keyword evidence="3" id="KW-1185">Reference proteome</keyword>
<feature type="compositionally biased region" description="Basic and acidic residues" evidence="1">
    <location>
        <begin position="51"/>
        <end position="60"/>
    </location>
</feature>
<name>A0AAD7I755_9AGAR</name>